<keyword evidence="1" id="KW-0596">Phosphopantetheine</keyword>
<dbReference type="Pfam" id="PF00550">
    <property type="entry name" value="PP-binding"/>
    <property type="match status" value="1"/>
</dbReference>
<dbReference type="InterPro" id="IPR014043">
    <property type="entry name" value="Acyl_transferase_dom"/>
</dbReference>
<dbReference type="InterPro" id="IPR014031">
    <property type="entry name" value="Ketoacyl_synth_C"/>
</dbReference>
<dbReference type="SUPFAM" id="SSF52151">
    <property type="entry name" value="FabD/lysophospholipase-like"/>
    <property type="match status" value="1"/>
</dbReference>
<dbReference type="InterPro" id="IPR057326">
    <property type="entry name" value="KR_dom"/>
</dbReference>
<feature type="domain" description="Carrier" evidence="8">
    <location>
        <begin position="2331"/>
        <end position="2408"/>
    </location>
</feature>
<dbReference type="Gene3D" id="3.90.180.10">
    <property type="entry name" value="Medium-chain alcohol dehydrogenases, catalytic domain"/>
    <property type="match status" value="1"/>
</dbReference>
<dbReference type="InterPro" id="IPR036736">
    <property type="entry name" value="ACP-like_sf"/>
</dbReference>
<accession>A0ABV5JHN4</accession>
<evidence type="ECO:0000259" key="8">
    <source>
        <dbReference type="PROSITE" id="PS50075"/>
    </source>
</evidence>
<dbReference type="InterPro" id="IPR042104">
    <property type="entry name" value="PKS_dehydratase_sf"/>
</dbReference>
<dbReference type="Proteomes" id="UP001589683">
    <property type="component" value="Unassembled WGS sequence"/>
</dbReference>
<dbReference type="PROSITE" id="PS52019">
    <property type="entry name" value="PKS_MFAS_DH"/>
    <property type="match status" value="1"/>
</dbReference>
<feature type="active site" description="Proton acceptor; for dehydratase activity" evidence="7">
    <location>
        <position position="928"/>
    </location>
</feature>
<dbReference type="Pfam" id="PF00109">
    <property type="entry name" value="ketoacyl-synt"/>
    <property type="match status" value="1"/>
</dbReference>
<dbReference type="Pfam" id="PF16197">
    <property type="entry name" value="KAsynt_C_assoc"/>
    <property type="match status" value="1"/>
</dbReference>
<dbReference type="InterPro" id="IPR013149">
    <property type="entry name" value="ADH-like_C"/>
</dbReference>
<evidence type="ECO:0000313" key="11">
    <source>
        <dbReference type="EMBL" id="MFB9232982.1"/>
    </source>
</evidence>
<evidence type="ECO:0000256" key="4">
    <source>
        <dbReference type="ARBA" id="ARBA00022857"/>
    </source>
</evidence>
<dbReference type="InterPro" id="IPR002364">
    <property type="entry name" value="Quin_OxRdtase/zeta-crystal_CS"/>
</dbReference>
<dbReference type="InterPro" id="IPR016036">
    <property type="entry name" value="Malonyl_transacylase_ACP-bd"/>
</dbReference>
<dbReference type="InterPro" id="IPR050091">
    <property type="entry name" value="PKS_NRPS_Biosynth_Enz"/>
</dbReference>
<dbReference type="InterPro" id="IPR020843">
    <property type="entry name" value="ER"/>
</dbReference>
<name>A0ABV5JHN4_9RHOB</name>
<dbReference type="Gene3D" id="3.40.50.720">
    <property type="entry name" value="NAD(P)-binding Rossmann-like Domain"/>
    <property type="match status" value="3"/>
</dbReference>
<dbReference type="Pfam" id="PF02801">
    <property type="entry name" value="Ketoacyl-synt_C"/>
    <property type="match status" value="1"/>
</dbReference>
<dbReference type="SMART" id="SM00829">
    <property type="entry name" value="PKS_ER"/>
    <property type="match status" value="1"/>
</dbReference>
<dbReference type="Pfam" id="PF00107">
    <property type="entry name" value="ADH_zinc_N"/>
    <property type="match status" value="1"/>
</dbReference>
<dbReference type="SUPFAM" id="SSF53901">
    <property type="entry name" value="Thiolase-like"/>
    <property type="match status" value="1"/>
</dbReference>
<feature type="domain" description="PKS/mFAS DH" evidence="10">
    <location>
        <begin position="899"/>
        <end position="1174"/>
    </location>
</feature>
<dbReference type="RefSeq" id="WP_213887020.1">
    <property type="nucleotide sequence ID" value="NZ_JAGFNU010000001.1"/>
</dbReference>
<dbReference type="InterPro" id="IPR001227">
    <property type="entry name" value="Ac_transferase_dom_sf"/>
</dbReference>
<evidence type="ECO:0000256" key="3">
    <source>
        <dbReference type="ARBA" id="ARBA00022679"/>
    </source>
</evidence>
<sequence length="2456" mass="266991">MGDNNEHLNEIAVIGYSVRVPNVNSPEEFWQVLSNEQCVVSSITPDRWSTDRYAHPSKNVPGTTYSTAAGLLENIWSFDPGFFGISPREAEQMDPQQRLLLEVTWEAMESSGLTPDRLDKTRTGVYVGASSSDYSTQFLGNLGAIDSQFMLGNTLSILSNRLSYFLDINGPSYTVDTACSSSFYALDQAVKAMKAGEIDTAIVCGVNALLSPLPFIGFSRSAMLSPDGLCKAFDASANGYVRSEGAVVFVIRKLNVAQQSGDLVRSVIMASGINSDGRTIGMAMPSSERQADLLRSILNTHRFDPNDLAFVEAHGTGTSVGDPQEAQAIGTVFGSARGNSLPIGSAKSNFGHLESASGLVGLLKAQLSLENGVFPKTLHVKKLNPDIPFEELNLSVATSAVKLEDRKRPWVAGVNSFGFGGANSHVLLRQPWEHEKYTPTPVTPKVNALVLSAATEDALKATAANWQKVLAESSERTGSCQINNANHRLHRHDHRLVALGNNSFSIAAALEDFATGKQTSDVVQRHTRGTKKKAAFAFSGNGSQWPGMGRHLFETNEIFRHQFRRVAKILSEESDLDIEASLLSDDLDAQLAISKIAQPLLFAIQVALVEALSATGLTPHAVIGHSVGEIAAAWASGALSLHDATQLVRTRSEALEDLKGKGSMAAVLAGKQTLSDLLGEFGNHSIEVSAQNSPRSCTLTGPKDDLEIFAKFARKKRVAIKPLAIDYPFHSRALDSIKSRFFENVKDIVPKSGVPSYYSSTFGKRIDSSKLNSNYWWKNARNEVQFQSALEDMVEDGIDLVVEIGPRPVLRNYVTDTVKTAGGTLVYMPSMEQGNQSEKTVLQIVAEAIALGAELQESNVFGLEIPFRGGLPPYPWQHKPYRAGLTPQSVELFGREKGHTLLGIRLRNGEGAWHSEVDPTKLPWLADHVVDGLPVLPATAFVEIAMAAGKSEFGQDAIELTDFEILRPVVFGDENPVELRTVLELSSATIRIESRKTGEQMDWQLCASGTLRKDYGFSASDYPESSERPDIVSLDSLYTKLKDIKLEYGPAFRRLSNLRTSGQTAFAEFLPSFLESSGYALDPTLADAGFHGIFDLIKNNITGDLVKTQSFLPVRFGRVRLLKSGIAPAKAILKLSRLPALGAEAEIAFYDAHNDLICQISSVRFKAIRLSSETGKNLPLWHQREVRLLVQGSGTTLPEAWANPSKRLLEIGIAANCLPDPDDAALLIDALAHRISWNLIAPYADTERRIHASIFDEFGRGSSALLNRMLDALVESDAATVSEKDVVVLAEKCPFPATEDLFELITTATPERSGELKDLLQLDQQLAKILQEGLSKQPRPLKAVDFSPASRSIWSKAADIIVDLVTTWPKETRLNVLVLGLAPQGFIDTLSSLVAIDNLSLSDVESRGIELMRQTRRETGKAKIFGMDAALNSLSYDVVLHADLLGRVDAMFFSNIKPVLADGGLLVGVEREPDLVEDMIMGQAEEWWGTTKNHQRPRSRKRPGQEHLKELEMVGLSEPISLPLNIDTTSAFVTISKNSDALEHVEIEPRSFRVLGSVGNDDLAKKLSDALIANGHLVSEEGEEVIYLSHKQQADEDDLTNSLTHVMALHQLMQKPPAQIWIISQNKTNKAGSGAAALGLGRVLTNEYLQTEFRFLKMASGLSDSQIVKNFLNSLSIDPNESEILWDDNGASATRVEQKAGFETLASDLSFQGSHTRTLEIGQFGNFESLEWKSTARHAPTAKEVEIAVSATGLNFRDVMWAQGLLPEEALEDGFAGATLGMECSGIVIRTGADSTFNVGDHVIAFAPSCFSSHVTVSEKAVVKVPDVVDLKTAAAIPAIFVTAQYALAETARLKEGETVLIHGGAGGVGLAAIQIAKHLGANVIATAGSPEKRRLLQILGAKAVFDSRSLQFADDLMAYTSGKGVDVVLNSLSGEAMERSLGCLKAFGRFVELGKQDFYQNSRIGLRPFRQNLSYFGVDADQLLSQRPELVEQLFTDLIDGFVNGFYRSPPCQIFEPGEVIDAFRLMQKSGHIGKILVRAPSVPKLPVASAVTKISGGAWLLVGGLGGFGLATARWLAKQGVEKLWLLGRSGTLSRQDRTELESTGVKIEVVAADAADMDQLATVFEKIKADHLPLKGVLHAAMVLDDALFSNQTPERMQAVMRAKIATAENLDTLTRSLPIDHFIVYSSVATLFGNPGQAAYVAANAYLESLVASRRKQGLAGLAVAWGPLSDHGYLAREQEAREILEQRIGTRMLTADEALEGLATIIASGSPDPVVTMAPMNWGRLASDLKLMKKALFSRIDLKTDQALTETANDLKSLINGLNESEALEKITSLLVEETAGILRQPVSETAPLQPLTDMGFDSLMAVNLRMAVEEKFGVDLPLMALVDGMTLIQLSRKLLDGLLEEDTGQDSAIYETIVQHVDENQEIDHELVEILNSNARTVTSISRKTS</sequence>
<dbReference type="Pfam" id="PF08240">
    <property type="entry name" value="ADH_N"/>
    <property type="match status" value="1"/>
</dbReference>
<dbReference type="Pfam" id="PF00698">
    <property type="entry name" value="Acyl_transf_1"/>
    <property type="match status" value="1"/>
</dbReference>
<evidence type="ECO:0000256" key="6">
    <source>
        <dbReference type="ARBA" id="ARBA00023315"/>
    </source>
</evidence>
<dbReference type="SMART" id="SM00822">
    <property type="entry name" value="PKS_KR"/>
    <property type="match status" value="1"/>
</dbReference>
<dbReference type="Pfam" id="PF21089">
    <property type="entry name" value="PKS_DH_N"/>
    <property type="match status" value="1"/>
</dbReference>
<dbReference type="EMBL" id="JBHMEA010000044">
    <property type="protein sequence ID" value="MFB9232982.1"/>
    <property type="molecule type" value="Genomic_DNA"/>
</dbReference>
<dbReference type="PROSITE" id="PS52004">
    <property type="entry name" value="KS3_2"/>
    <property type="match status" value="1"/>
</dbReference>
<dbReference type="InterPro" id="IPR016035">
    <property type="entry name" value="Acyl_Trfase/lysoPLipase"/>
</dbReference>
<dbReference type="PANTHER" id="PTHR43775">
    <property type="entry name" value="FATTY ACID SYNTHASE"/>
    <property type="match status" value="1"/>
</dbReference>
<dbReference type="InterPro" id="IPR018201">
    <property type="entry name" value="Ketoacyl_synth_AS"/>
</dbReference>
<dbReference type="PROSITE" id="PS01162">
    <property type="entry name" value="QOR_ZETA_CRYSTAL"/>
    <property type="match status" value="1"/>
</dbReference>
<dbReference type="Gene3D" id="3.30.70.3290">
    <property type="match status" value="1"/>
</dbReference>
<dbReference type="SMART" id="SM00826">
    <property type="entry name" value="PKS_DH"/>
    <property type="match status" value="1"/>
</dbReference>
<dbReference type="InterPro" id="IPR009081">
    <property type="entry name" value="PP-bd_ACP"/>
</dbReference>
<keyword evidence="12" id="KW-1185">Reference proteome</keyword>
<dbReference type="SMART" id="SM00823">
    <property type="entry name" value="PKS_PP"/>
    <property type="match status" value="1"/>
</dbReference>
<evidence type="ECO:0000256" key="5">
    <source>
        <dbReference type="ARBA" id="ARBA00023268"/>
    </source>
</evidence>
<dbReference type="Gene3D" id="1.10.1200.10">
    <property type="entry name" value="ACP-like"/>
    <property type="match status" value="1"/>
</dbReference>
<dbReference type="InterPro" id="IPR013968">
    <property type="entry name" value="PKS_KR"/>
</dbReference>
<dbReference type="InterPro" id="IPR032821">
    <property type="entry name" value="PKS_assoc"/>
</dbReference>
<protein>
    <submittedName>
        <fullName evidence="11">Type I polyketide synthase</fullName>
    </submittedName>
</protein>
<dbReference type="InterPro" id="IPR020807">
    <property type="entry name" value="PKS_DH"/>
</dbReference>
<dbReference type="InterPro" id="IPR049551">
    <property type="entry name" value="PKS_DH_C"/>
</dbReference>
<dbReference type="Gene3D" id="3.40.366.10">
    <property type="entry name" value="Malonyl-Coenzyme A Acyl Carrier Protein, domain 2"/>
    <property type="match status" value="1"/>
</dbReference>
<dbReference type="InterPro" id="IPR049552">
    <property type="entry name" value="PKS_DH_N"/>
</dbReference>
<dbReference type="InterPro" id="IPR011032">
    <property type="entry name" value="GroES-like_sf"/>
</dbReference>
<keyword evidence="6" id="KW-0012">Acyltransferase</keyword>
<dbReference type="InterPro" id="IPR013154">
    <property type="entry name" value="ADH-like_N"/>
</dbReference>
<dbReference type="CDD" id="cd05274">
    <property type="entry name" value="KR_FAS_SDR_x"/>
    <property type="match status" value="1"/>
</dbReference>
<dbReference type="SMART" id="SM00827">
    <property type="entry name" value="PKS_AT"/>
    <property type="match status" value="1"/>
</dbReference>
<evidence type="ECO:0000313" key="12">
    <source>
        <dbReference type="Proteomes" id="UP001589683"/>
    </source>
</evidence>
<dbReference type="CDD" id="cd05195">
    <property type="entry name" value="enoyl_red"/>
    <property type="match status" value="1"/>
</dbReference>
<dbReference type="SUPFAM" id="SSF50129">
    <property type="entry name" value="GroES-like"/>
    <property type="match status" value="1"/>
</dbReference>
<dbReference type="InterPro" id="IPR020806">
    <property type="entry name" value="PKS_PP-bd"/>
</dbReference>
<comment type="caution">
    <text evidence="11">The sequence shown here is derived from an EMBL/GenBank/DDBJ whole genome shotgun (WGS) entry which is preliminary data.</text>
</comment>
<dbReference type="PANTHER" id="PTHR43775:SF37">
    <property type="entry name" value="SI:DKEY-61P9.11"/>
    <property type="match status" value="1"/>
</dbReference>
<dbReference type="PROSITE" id="PS00012">
    <property type="entry name" value="PHOSPHOPANTETHEINE"/>
    <property type="match status" value="1"/>
</dbReference>
<organism evidence="11 12">
    <name type="scientific">Pseudohalocynthiibacter aestuariivivens</name>
    <dbReference type="NCBI Taxonomy" id="1591409"/>
    <lineage>
        <taxon>Bacteria</taxon>
        <taxon>Pseudomonadati</taxon>
        <taxon>Pseudomonadota</taxon>
        <taxon>Alphaproteobacteria</taxon>
        <taxon>Rhodobacterales</taxon>
        <taxon>Paracoccaceae</taxon>
        <taxon>Pseudohalocynthiibacter</taxon>
    </lineage>
</organism>
<dbReference type="Gene3D" id="3.10.129.110">
    <property type="entry name" value="Polyketide synthase dehydratase"/>
    <property type="match status" value="1"/>
</dbReference>
<evidence type="ECO:0000256" key="2">
    <source>
        <dbReference type="ARBA" id="ARBA00022553"/>
    </source>
</evidence>
<evidence type="ECO:0000259" key="9">
    <source>
        <dbReference type="PROSITE" id="PS52004"/>
    </source>
</evidence>
<dbReference type="SUPFAM" id="SSF51735">
    <property type="entry name" value="NAD(P)-binding Rossmann-fold domains"/>
    <property type="match status" value="2"/>
</dbReference>
<dbReference type="InterPro" id="IPR020841">
    <property type="entry name" value="PKS_Beta-ketoAc_synthase_dom"/>
</dbReference>
<dbReference type="InterPro" id="IPR006162">
    <property type="entry name" value="Ppantetheine_attach_site"/>
</dbReference>
<gene>
    <name evidence="11" type="ORF">ACFFUT_14415</name>
</gene>
<keyword evidence="4" id="KW-0521">NADP</keyword>
<keyword evidence="5" id="KW-0511">Multifunctional enzyme</keyword>
<dbReference type="InterPro" id="IPR049900">
    <property type="entry name" value="PKS_mFAS_DH"/>
</dbReference>
<feature type="active site" description="Proton donor; for dehydratase activity" evidence="7">
    <location>
        <position position="1087"/>
    </location>
</feature>
<proteinExistence type="predicted"/>
<reference evidence="11 12" key="1">
    <citation type="submission" date="2024-09" db="EMBL/GenBank/DDBJ databases">
        <authorList>
            <person name="Sun Q."/>
            <person name="Mori K."/>
        </authorList>
    </citation>
    <scope>NUCLEOTIDE SEQUENCE [LARGE SCALE GENOMIC DNA]</scope>
    <source>
        <strain evidence="11 12">CECT 8726</strain>
    </source>
</reference>
<dbReference type="SUPFAM" id="SSF47336">
    <property type="entry name" value="ACP-like"/>
    <property type="match status" value="1"/>
</dbReference>
<dbReference type="Pfam" id="PF14765">
    <property type="entry name" value="PS-DH"/>
    <property type="match status" value="1"/>
</dbReference>
<evidence type="ECO:0000256" key="7">
    <source>
        <dbReference type="PROSITE-ProRule" id="PRU01363"/>
    </source>
</evidence>
<feature type="region of interest" description="N-terminal hotdog fold" evidence="7">
    <location>
        <begin position="899"/>
        <end position="1018"/>
    </location>
</feature>
<dbReference type="PROSITE" id="PS00606">
    <property type="entry name" value="KS3_1"/>
    <property type="match status" value="1"/>
</dbReference>
<dbReference type="InterPro" id="IPR016039">
    <property type="entry name" value="Thiolase-like"/>
</dbReference>
<dbReference type="SUPFAM" id="SSF55048">
    <property type="entry name" value="Probable ACP-binding domain of malonyl-CoA ACP transacylase"/>
    <property type="match status" value="1"/>
</dbReference>
<evidence type="ECO:0000256" key="1">
    <source>
        <dbReference type="ARBA" id="ARBA00022450"/>
    </source>
</evidence>
<dbReference type="SMART" id="SM00825">
    <property type="entry name" value="PKS_KS"/>
    <property type="match status" value="1"/>
</dbReference>
<dbReference type="InterPro" id="IPR014030">
    <property type="entry name" value="Ketoacyl_synth_N"/>
</dbReference>
<feature type="domain" description="Ketosynthase family 3 (KS3)" evidence="9">
    <location>
        <begin position="8"/>
        <end position="430"/>
    </location>
</feature>
<feature type="region of interest" description="C-terminal hotdog fold" evidence="7">
    <location>
        <begin position="1029"/>
        <end position="1174"/>
    </location>
</feature>
<dbReference type="CDD" id="cd00833">
    <property type="entry name" value="PKS"/>
    <property type="match status" value="1"/>
</dbReference>
<dbReference type="Gene3D" id="3.40.47.10">
    <property type="match status" value="1"/>
</dbReference>
<keyword evidence="2" id="KW-0597">Phosphoprotein</keyword>
<dbReference type="PROSITE" id="PS50075">
    <property type="entry name" value="CARRIER"/>
    <property type="match status" value="1"/>
</dbReference>
<dbReference type="Pfam" id="PF08659">
    <property type="entry name" value="KR"/>
    <property type="match status" value="1"/>
</dbReference>
<evidence type="ECO:0000259" key="10">
    <source>
        <dbReference type="PROSITE" id="PS52019"/>
    </source>
</evidence>
<keyword evidence="3" id="KW-0808">Transferase</keyword>
<dbReference type="InterPro" id="IPR036291">
    <property type="entry name" value="NAD(P)-bd_dom_sf"/>
</dbReference>